<keyword evidence="3" id="KW-0479">Metal-binding</keyword>
<proteinExistence type="inferred from homology"/>
<evidence type="ECO:0000313" key="9">
    <source>
        <dbReference type="Proteomes" id="UP000598271"/>
    </source>
</evidence>
<dbReference type="GO" id="GO:0004065">
    <property type="term" value="F:arylsulfatase activity"/>
    <property type="evidence" value="ECO:0007669"/>
    <property type="project" value="TreeGrafter"/>
</dbReference>
<evidence type="ECO:0000256" key="4">
    <source>
        <dbReference type="ARBA" id="ARBA00022729"/>
    </source>
</evidence>
<keyword evidence="4" id="KW-0732">Signal</keyword>
<evidence type="ECO:0000313" key="8">
    <source>
        <dbReference type="EMBL" id="GHB60613.1"/>
    </source>
</evidence>
<evidence type="ECO:0000256" key="1">
    <source>
        <dbReference type="ARBA" id="ARBA00001913"/>
    </source>
</evidence>
<evidence type="ECO:0000259" key="7">
    <source>
        <dbReference type="Pfam" id="PF00884"/>
    </source>
</evidence>
<name>A0A8J3G8Q2_9BACT</name>
<gene>
    <name evidence="8" type="ORF">GCM10007390_12920</name>
</gene>
<dbReference type="PANTHER" id="PTHR42693">
    <property type="entry name" value="ARYLSULFATASE FAMILY MEMBER"/>
    <property type="match status" value="1"/>
</dbReference>
<feature type="domain" description="Sulfatase N-terminal" evidence="7">
    <location>
        <begin position="24"/>
        <end position="393"/>
    </location>
</feature>
<evidence type="ECO:0000256" key="2">
    <source>
        <dbReference type="ARBA" id="ARBA00008779"/>
    </source>
</evidence>
<dbReference type="SUPFAM" id="SSF53649">
    <property type="entry name" value="Alkaline phosphatase-like"/>
    <property type="match status" value="1"/>
</dbReference>
<dbReference type="InterPro" id="IPR050738">
    <property type="entry name" value="Sulfatase"/>
</dbReference>
<keyword evidence="6" id="KW-0106">Calcium</keyword>
<dbReference type="EMBL" id="BMXF01000001">
    <property type="protein sequence ID" value="GHB60613.1"/>
    <property type="molecule type" value="Genomic_DNA"/>
</dbReference>
<comment type="cofactor">
    <cofactor evidence="1">
        <name>Ca(2+)</name>
        <dbReference type="ChEBI" id="CHEBI:29108"/>
    </cofactor>
</comment>
<comment type="caution">
    <text evidence="8">The sequence shown here is derived from an EMBL/GenBank/DDBJ whole genome shotgun (WGS) entry which is preliminary data.</text>
</comment>
<dbReference type="GO" id="GO:0046872">
    <property type="term" value="F:metal ion binding"/>
    <property type="evidence" value="ECO:0007669"/>
    <property type="project" value="UniProtKB-KW"/>
</dbReference>
<dbReference type="InterPro" id="IPR000917">
    <property type="entry name" value="Sulfatase_N"/>
</dbReference>
<comment type="similarity">
    <text evidence="2">Belongs to the sulfatase family.</text>
</comment>
<organism evidence="8 9">
    <name type="scientific">Persicitalea jodogahamensis</name>
    <dbReference type="NCBI Taxonomy" id="402147"/>
    <lineage>
        <taxon>Bacteria</taxon>
        <taxon>Pseudomonadati</taxon>
        <taxon>Bacteroidota</taxon>
        <taxon>Cytophagia</taxon>
        <taxon>Cytophagales</taxon>
        <taxon>Spirosomataceae</taxon>
        <taxon>Persicitalea</taxon>
    </lineage>
</organism>
<dbReference type="PANTHER" id="PTHR42693:SF42">
    <property type="entry name" value="ARYLSULFATASE G"/>
    <property type="match status" value="1"/>
</dbReference>
<keyword evidence="9" id="KW-1185">Reference proteome</keyword>
<dbReference type="InterPro" id="IPR017850">
    <property type="entry name" value="Alkaline_phosphatase_core_sf"/>
</dbReference>
<evidence type="ECO:0000256" key="3">
    <source>
        <dbReference type="ARBA" id="ARBA00022723"/>
    </source>
</evidence>
<dbReference type="CDD" id="cd16155">
    <property type="entry name" value="sulfatase_like"/>
    <property type="match status" value="1"/>
</dbReference>
<sequence length="497" mass="55341">MVGSAGLAALCFSFASDPKVPAKPNFVFFFADDLTYRALHYMGNEQVRTPNLDRLAARGANFTHSYNMGGWNGAICTASRSMLVSGMSVWHVNQHREKWSAGDAAALNTTWPKLLEKAGYDTYMTGKWHVDASASKIFGRAEHIRAGMPKDTYSSPEAQAAFAQARAGELTWAEAMPNGYNRPLSVDDKSWSPTDSSKGGFWEGGKHWTEVVADDAADFARQASQSERPFFMYLAFNAAHDPRQSPQEFIDMYPLKDIKIPKSFQPDYPFHDEIGVGPKLRDEALAPFPRTELAIKTHLQEYYAIISHLDAQIGKILDDLEAKGLLENTYIFFAADHGLAVGMHGLLGKQSMYDHSLRTPLLMAGPGVPAGKTVTQDVYYQDIMPTTLELAGIAKPGFVEFKSLLPLAKGTQKGKSYEAVYGAYVNLQRMVRQDGFKLIVYPKANKFLLFDLKKDPEEMNNLADQPGFQGKKKTLFAELTRLQKQYDDKLDLSAMRP</sequence>
<reference evidence="8 9" key="1">
    <citation type="journal article" date="2014" name="Int. J. Syst. Evol. Microbiol.">
        <title>Complete genome sequence of Corynebacterium casei LMG S-19264T (=DSM 44701T), isolated from a smear-ripened cheese.</title>
        <authorList>
            <consortium name="US DOE Joint Genome Institute (JGI-PGF)"/>
            <person name="Walter F."/>
            <person name="Albersmeier A."/>
            <person name="Kalinowski J."/>
            <person name="Ruckert C."/>
        </authorList>
    </citation>
    <scope>NUCLEOTIDE SEQUENCE [LARGE SCALE GENOMIC DNA]</scope>
    <source>
        <strain evidence="8 9">KCTC 12866</strain>
    </source>
</reference>
<dbReference type="Pfam" id="PF00884">
    <property type="entry name" value="Sulfatase"/>
    <property type="match status" value="1"/>
</dbReference>
<dbReference type="AlphaFoldDB" id="A0A8J3G8Q2"/>
<dbReference type="Proteomes" id="UP000598271">
    <property type="component" value="Unassembled WGS sequence"/>
</dbReference>
<keyword evidence="5" id="KW-0378">Hydrolase</keyword>
<evidence type="ECO:0000256" key="6">
    <source>
        <dbReference type="ARBA" id="ARBA00022837"/>
    </source>
</evidence>
<accession>A0A8J3G8Q2</accession>
<evidence type="ECO:0000256" key="5">
    <source>
        <dbReference type="ARBA" id="ARBA00022801"/>
    </source>
</evidence>
<protein>
    <submittedName>
        <fullName evidence="8">Choline-sulfatase</fullName>
    </submittedName>
</protein>
<dbReference type="Gene3D" id="3.40.720.10">
    <property type="entry name" value="Alkaline Phosphatase, subunit A"/>
    <property type="match status" value="1"/>
</dbReference>